<dbReference type="InterPro" id="IPR007694">
    <property type="entry name" value="DNA_helicase_DnaB-like_C"/>
</dbReference>
<protein>
    <recommendedName>
        <fullName evidence="1">SF4 helicase domain-containing protein</fullName>
    </recommendedName>
</protein>
<name>A0A3S5CHL6_9PLAT</name>
<evidence type="ECO:0000313" key="2">
    <source>
        <dbReference type="EMBL" id="VEL22061.1"/>
    </source>
</evidence>
<dbReference type="Gene3D" id="3.40.50.300">
    <property type="entry name" value="P-loop containing nucleotide triphosphate hydrolases"/>
    <property type="match status" value="1"/>
</dbReference>
<dbReference type="AlphaFoldDB" id="A0A3S5CHL6"/>
<reference evidence="2" key="1">
    <citation type="submission" date="2018-11" db="EMBL/GenBank/DDBJ databases">
        <authorList>
            <consortium name="Pathogen Informatics"/>
        </authorList>
    </citation>
    <scope>NUCLEOTIDE SEQUENCE</scope>
</reference>
<dbReference type="Pfam" id="PF13481">
    <property type="entry name" value="AAA_25"/>
    <property type="match status" value="1"/>
</dbReference>
<dbReference type="GO" id="GO:0003697">
    <property type="term" value="F:single-stranded DNA binding"/>
    <property type="evidence" value="ECO:0007669"/>
    <property type="project" value="InterPro"/>
</dbReference>
<dbReference type="PANTHER" id="PTHR12873:SF0">
    <property type="entry name" value="TWINKLE MTDNA HELICASE"/>
    <property type="match status" value="1"/>
</dbReference>
<evidence type="ECO:0000313" key="3">
    <source>
        <dbReference type="Proteomes" id="UP000784294"/>
    </source>
</evidence>
<dbReference type="InterPro" id="IPR027417">
    <property type="entry name" value="P-loop_NTPase"/>
</dbReference>
<feature type="domain" description="SF4 helicase" evidence="1">
    <location>
        <begin position="1"/>
        <end position="113"/>
    </location>
</feature>
<dbReference type="OrthoDB" id="275278at2759"/>
<dbReference type="GO" id="GO:0005524">
    <property type="term" value="F:ATP binding"/>
    <property type="evidence" value="ECO:0007669"/>
    <property type="project" value="InterPro"/>
</dbReference>
<dbReference type="GO" id="GO:0006260">
    <property type="term" value="P:DNA replication"/>
    <property type="evidence" value="ECO:0007669"/>
    <property type="project" value="InterPro"/>
</dbReference>
<dbReference type="PANTHER" id="PTHR12873">
    <property type="entry name" value="T7-LIKE MITOCHONDRIAL DNA HELICASE"/>
    <property type="match status" value="1"/>
</dbReference>
<comment type="caution">
    <text evidence="2">The sequence shown here is derived from an EMBL/GenBank/DDBJ whole genome shotgun (WGS) entry which is preliminary data.</text>
</comment>
<dbReference type="SUPFAM" id="SSF52540">
    <property type="entry name" value="P-loop containing nucleoside triphosphate hydrolases"/>
    <property type="match status" value="1"/>
</dbReference>
<dbReference type="EMBL" id="CAAALY010054500">
    <property type="protein sequence ID" value="VEL22061.1"/>
    <property type="molecule type" value="Genomic_DNA"/>
</dbReference>
<dbReference type="InterPro" id="IPR027032">
    <property type="entry name" value="Twinkle-like"/>
</dbReference>
<dbReference type="GO" id="GO:0043139">
    <property type="term" value="F:5'-3' DNA helicase activity"/>
    <property type="evidence" value="ECO:0007669"/>
    <property type="project" value="InterPro"/>
</dbReference>
<proteinExistence type="predicted"/>
<sequence>MEEGVNEIGISHIILDNLQFILGNNVKLFEDRFMHQDRFVHRLRSFATKSGCHLTLIAHPRKEGDGEQRLTLNSLYGGAKIAQEADNILLIQQESDSAFPKKYIQFFASLNLY</sequence>
<accession>A0A3S5CHL6</accession>
<organism evidence="2 3">
    <name type="scientific">Protopolystoma xenopodis</name>
    <dbReference type="NCBI Taxonomy" id="117903"/>
    <lineage>
        <taxon>Eukaryota</taxon>
        <taxon>Metazoa</taxon>
        <taxon>Spiralia</taxon>
        <taxon>Lophotrochozoa</taxon>
        <taxon>Platyhelminthes</taxon>
        <taxon>Monogenea</taxon>
        <taxon>Polyopisthocotylea</taxon>
        <taxon>Polystomatidea</taxon>
        <taxon>Polystomatidae</taxon>
        <taxon>Protopolystoma</taxon>
    </lineage>
</organism>
<evidence type="ECO:0000259" key="1">
    <source>
        <dbReference type="PROSITE" id="PS51199"/>
    </source>
</evidence>
<dbReference type="PROSITE" id="PS51199">
    <property type="entry name" value="SF4_HELICASE"/>
    <property type="match status" value="1"/>
</dbReference>
<dbReference type="Proteomes" id="UP000784294">
    <property type="component" value="Unassembled WGS sequence"/>
</dbReference>
<gene>
    <name evidence="2" type="ORF">PXEA_LOCUS15501</name>
</gene>
<keyword evidence="3" id="KW-1185">Reference proteome</keyword>